<reference evidence="4" key="2">
    <citation type="submission" date="2025-08" db="UniProtKB">
        <authorList>
            <consortium name="RefSeq"/>
        </authorList>
    </citation>
    <scope>IDENTIFICATION</scope>
    <source>
        <tissue evidence="4">Leaves</tissue>
    </source>
</reference>
<evidence type="ECO:0000256" key="2">
    <source>
        <dbReference type="PROSITE-ProRule" id="PRU00708"/>
    </source>
</evidence>
<sequence length="775" mass="86746">MRKTTSIASKNLPLFCGITHLCSTQKLYHSISFQNLHLHQHLYGENVTHQRLIDLLQEPTRVQSVNAIKAFHAITITMGPNPTEPIVLYNTIISKYASLGEVVTARKLFDKMPQRNVVSYNTMIKAYNRNGILEEAWKLFRELRILGLKPTQFTFGGILSSALMNLVQGFQLLALIVKSGFLHADAIVGTALLGVFGSHGCLDEVTRVLEDMTIKNLVTWNCMISLFGQHGFVTESTEMFLELLISGVELSQSTFVGVLAGFTGEFDLELGEQIHGLVVKYGFEDSVSVANSLINMYAKCGEMCSAGKMFEENGVKDVVSWNTIIGAMTKSDRPDKAFSTFLQMCGNGTFPNQTTFVSVLHSCLCLKDPSYGKCIHAKIIKRNLESDVYVGSALIDFYAKHDKLEIALLCFDKISHKNLVCWNSLMAAYSNRNSSVALLLLREMFHCSYRPNEFSFSSVVKSSVGLEVQQLHSFIIKMGYHDNEYVSSSLISSYAKNGFIDDALKFVDAKCTPISVVTSNVIAGIYNRTRQYEKTQELYSALEEPDIVSWNILIAACSRNGDYREAFDLFDHMQRAKIRPDNYTYASLFSICSKLCNLALGRSLHGLVFKTDIKCCDTFVCNVMIDMYGKCGSLGCSFKIFNEMTNRNVITWTAIISALGLHGHAHEALQKFKEMEAEGFMPDKVALIAVISACRHVGLVKEGLELFEKMKPEYGVEPEMDHYLLAVDLLARYGNLREAEELIAGMPFPPNALVWRSFLEGCKRKRTTHNVALLM</sequence>
<evidence type="ECO:0000313" key="3">
    <source>
        <dbReference type="Proteomes" id="UP001652660"/>
    </source>
</evidence>
<dbReference type="InterPro" id="IPR002885">
    <property type="entry name" value="PPR_rpt"/>
</dbReference>
<dbReference type="InterPro" id="IPR011990">
    <property type="entry name" value="TPR-like_helical_dom_sf"/>
</dbReference>
<keyword evidence="1" id="KW-0677">Repeat</keyword>
<dbReference type="Pfam" id="PF01535">
    <property type="entry name" value="PPR"/>
    <property type="match status" value="6"/>
</dbReference>
<dbReference type="InterPro" id="IPR046960">
    <property type="entry name" value="PPR_At4g14850-like_plant"/>
</dbReference>
<dbReference type="FunFam" id="1.25.40.10:FF:001096">
    <property type="entry name" value="Pentatricopeptide repeat-containing protein"/>
    <property type="match status" value="1"/>
</dbReference>
<name>A0A6P6S4J3_COFAR</name>
<dbReference type="GeneID" id="113687735"/>
<dbReference type="NCBIfam" id="TIGR00756">
    <property type="entry name" value="PPR"/>
    <property type="match status" value="7"/>
</dbReference>
<dbReference type="GO" id="GO:0009451">
    <property type="term" value="P:RNA modification"/>
    <property type="evidence" value="ECO:0007669"/>
    <property type="project" value="InterPro"/>
</dbReference>
<feature type="repeat" description="PPR" evidence="2">
    <location>
        <begin position="116"/>
        <end position="150"/>
    </location>
</feature>
<feature type="repeat" description="PPR" evidence="2">
    <location>
        <begin position="546"/>
        <end position="580"/>
    </location>
</feature>
<dbReference type="GO" id="GO:0003723">
    <property type="term" value="F:RNA binding"/>
    <property type="evidence" value="ECO:0007669"/>
    <property type="project" value="InterPro"/>
</dbReference>
<keyword evidence="3" id="KW-1185">Reference proteome</keyword>
<dbReference type="FunFam" id="1.25.40.10:FF:000073">
    <property type="entry name" value="Pentatricopeptide repeat-containing protein chloroplastic"/>
    <property type="match status" value="1"/>
</dbReference>
<gene>
    <name evidence="4" type="primary">LOC113687735</name>
</gene>
<reference evidence="3" key="1">
    <citation type="journal article" date="2025" name="Foods">
        <title>Unveiling the Microbial Signatures of Arabica Coffee Cherries: Insights into Ripeness Specific Diversity, Functional Traits, and Implications for Quality and Safety.</title>
        <authorList>
            <consortium name="RefSeq"/>
            <person name="Tenea G.N."/>
            <person name="Cifuentes V."/>
            <person name="Reyes P."/>
            <person name="Cevallos-Vallejos M."/>
        </authorList>
    </citation>
    <scope>NUCLEOTIDE SEQUENCE [LARGE SCALE GENOMIC DNA]</scope>
</reference>
<dbReference type="Gene3D" id="1.25.40.10">
    <property type="entry name" value="Tetratricopeptide repeat domain"/>
    <property type="match status" value="6"/>
</dbReference>
<feature type="repeat" description="PPR" evidence="2">
    <location>
        <begin position="216"/>
        <end position="250"/>
    </location>
</feature>
<proteinExistence type="predicted"/>
<feature type="repeat" description="PPR" evidence="2">
    <location>
        <begin position="617"/>
        <end position="647"/>
    </location>
</feature>
<feature type="repeat" description="PPR" evidence="2">
    <location>
        <begin position="648"/>
        <end position="682"/>
    </location>
</feature>
<dbReference type="FunFam" id="1.25.40.10:FF:000242">
    <property type="entry name" value="Pentatricopeptide repeat-containing protein"/>
    <property type="match status" value="1"/>
</dbReference>
<evidence type="ECO:0000256" key="1">
    <source>
        <dbReference type="ARBA" id="ARBA00022737"/>
    </source>
</evidence>
<organism evidence="3 4">
    <name type="scientific">Coffea arabica</name>
    <name type="common">Arabian coffee</name>
    <dbReference type="NCBI Taxonomy" id="13443"/>
    <lineage>
        <taxon>Eukaryota</taxon>
        <taxon>Viridiplantae</taxon>
        <taxon>Streptophyta</taxon>
        <taxon>Embryophyta</taxon>
        <taxon>Tracheophyta</taxon>
        <taxon>Spermatophyta</taxon>
        <taxon>Magnoliopsida</taxon>
        <taxon>eudicotyledons</taxon>
        <taxon>Gunneridae</taxon>
        <taxon>Pentapetalae</taxon>
        <taxon>asterids</taxon>
        <taxon>lamiids</taxon>
        <taxon>Gentianales</taxon>
        <taxon>Rubiaceae</taxon>
        <taxon>Ixoroideae</taxon>
        <taxon>Gardenieae complex</taxon>
        <taxon>Bertiereae - Coffeeae clade</taxon>
        <taxon>Coffeeae</taxon>
        <taxon>Coffea</taxon>
    </lineage>
</organism>
<evidence type="ECO:0000313" key="4">
    <source>
        <dbReference type="RefSeq" id="XP_027061075.1"/>
    </source>
</evidence>
<accession>A0A6P6S4J3</accession>
<feature type="repeat" description="PPR" evidence="2">
    <location>
        <begin position="317"/>
        <end position="351"/>
    </location>
</feature>
<dbReference type="PANTHER" id="PTHR47926">
    <property type="entry name" value="PENTATRICOPEPTIDE REPEAT-CONTAINING PROTEIN"/>
    <property type="match status" value="1"/>
</dbReference>
<dbReference type="AlphaFoldDB" id="A0A6P6S4J3"/>
<dbReference type="PROSITE" id="PS51375">
    <property type="entry name" value="PPR"/>
    <property type="match status" value="6"/>
</dbReference>
<protein>
    <submittedName>
        <fullName evidence="4">Pentatricopeptide repeat-containing protein At3g58590-like</fullName>
    </submittedName>
</protein>
<dbReference type="Pfam" id="PF13041">
    <property type="entry name" value="PPR_2"/>
    <property type="match status" value="3"/>
</dbReference>
<dbReference type="PANTHER" id="PTHR47926:SF423">
    <property type="entry name" value="REPEAT-CONTAINING PROTEIN, PUTATIVE-RELATED"/>
    <property type="match status" value="1"/>
</dbReference>
<dbReference type="Proteomes" id="UP001652660">
    <property type="component" value="Chromosome 5e"/>
</dbReference>
<dbReference type="OrthoDB" id="1913111at2759"/>
<dbReference type="RefSeq" id="XP_027061075.1">
    <property type="nucleotide sequence ID" value="XM_027205274.2"/>
</dbReference>